<gene>
    <name evidence="2" type="ORF">NE237_014775</name>
</gene>
<name>A0A9Q0KCT2_9MAGN</name>
<dbReference type="OrthoDB" id="10264738at2759"/>
<dbReference type="SUPFAM" id="SSF81606">
    <property type="entry name" value="PP2C-like"/>
    <property type="match status" value="1"/>
</dbReference>
<dbReference type="GO" id="GO:0004722">
    <property type="term" value="F:protein serine/threonine phosphatase activity"/>
    <property type="evidence" value="ECO:0007669"/>
    <property type="project" value="InterPro"/>
</dbReference>
<sequence>MVKCCGKNTPSLMVSLGRLQALQNPFMGLKNFQRKLKRFRVKFLKGNVESSKRKGEEKYSRMTPISHGLHVIEDKSLRSGSGYLGSDSIVAQREQIQDQEVWMFGVFDVQMGDGIIRYLKSHLFDKKLNEIRRKSKETMKTAYLSAGTKLHEGEKENQGSIKKGSASAIVINGEKVVAAYMADYRAVICRDGVAKQIGKRQCRAKRHWPLNLIAGAWRMPNVCIIGCETSDTGNKPSTSEPVVRAEKIDSDAEFLILASNGIWEVMNNQEAVNLIRHMDDPQAAAECLTKEALTRISRSNISCLVIRFD</sequence>
<dbReference type="InterPro" id="IPR036457">
    <property type="entry name" value="PPM-type-like_dom_sf"/>
</dbReference>
<dbReference type="SMART" id="SM00332">
    <property type="entry name" value="PP2Cc"/>
    <property type="match status" value="1"/>
</dbReference>
<proteinExistence type="predicted"/>
<evidence type="ECO:0000313" key="2">
    <source>
        <dbReference type="EMBL" id="KAJ4968074.1"/>
    </source>
</evidence>
<accession>A0A9Q0KCT2</accession>
<dbReference type="Pfam" id="PF00481">
    <property type="entry name" value="PP2C"/>
    <property type="match status" value="1"/>
</dbReference>
<keyword evidence="3" id="KW-1185">Reference proteome</keyword>
<dbReference type="InterPro" id="IPR001932">
    <property type="entry name" value="PPM-type_phosphatase-like_dom"/>
</dbReference>
<feature type="domain" description="PPM-type phosphatase" evidence="1">
    <location>
        <begin position="83"/>
        <end position="308"/>
    </location>
</feature>
<dbReference type="Gene3D" id="3.60.40.10">
    <property type="entry name" value="PPM-type phosphatase domain"/>
    <property type="match status" value="1"/>
</dbReference>
<organism evidence="2 3">
    <name type="scientific">Protea cynaroides</name>
    <dbReference type="NCBI Taxonomy" id="273540"/>
    <lineage>
        <taxon>Eukaryota</taxon>
        <taxon>Viridiplantae</taxon>
        <taxon>Streptophyta</taxon>
        <taxon>Embryophyta</taxon>
        <taxon>Tracheophyta</taxon>
        <taxon>Spermatophyta</taxon>
        <taxon>Magnoliopsida</taxon>
        <taxon>Proteales</taxon>
        <taxon>Proteaceae</taxon>
        <taxon>Protea</taxon>
    </lineage>
</organism>
<dbReference type="AlphaFoldDB" id="A0A9Q0KCT2"/>
<evidence type="ECO:0000259" key="1">
    <source>
        <dbReference type="PROSITE" id="PS51746"/>
    </source>
</evidence>
<comment type="caution">
    <text evidence="2">The sequence shown here is derived from an EMBL/GenBank/DDBJ whole genome shotgun (WGS) entry which is preliminary data.</text>
</comment>
<dbReference type="EMBL" id="JAMYWD010000006">
    <property type="protein sequence ID" value="KAJ4968074.1"/>
    <property type="molecule type" value="Genomic_DNA"/>
</dbReference>
<protein>
    <recommendedName>
        <fullName evidence="1">PPM-type phosphatase domain-containing protein</fullName>
    </recommendedName>
</protein>
<dbReference type="PANTHER" id="PTHR47992">
    <property type="entry name" value="PROTEIN PHOSPHATASE"/>
    <property type="match status" value="1"/>
</dbReference>
<reference evidence="2" key="1">
    <citation type="journal article" date="2023" name="Plant J.">
        <title>The genome of the king protea, Protea cynaroides.</title>
        <authorList>
            <person name="Chang J."/>
            <person name="Duong T.A."/>
            <person name="Schoeman C."/>
            <person name="Ma X."/>
            <person name="Roodt D."/>
            <person name="Barker N."/>
            <person name="Li Z."/>
            <person name="Van de Peer Y."/>
            <person name="Mizrachi E."/>
        </authorList>
    </citation>
    <scope>NUCLEOTIDE SEQUENCE</scope>
    <source>
        <tissue evidence="2">Young leaves</tissue>
    </source>
</reference>
<dbReference type="CDD" id="cd00143">
    <property type="entry name" value="PP2Cc"/>
    <property type="match status" value="1"/>
</dbReference>
<dbReference type="PROSITE" id="PS51746">
    <property type="entry name" value="PPM_2"/>
    <property type="match status" value="1"/>
</dbReference>
<dbReference type="InterPro" id="IPR015655">
    <property type="entry name" value="PP2C"/>
</dbReference>
<dbReference type="Proteomes" id="UP001141806">
    <property type="component" value="Unassembled WGS sequence"/>
</dbReference>
<evidence type="ECO:0000313" key="3">
    <source>
        <dbReference type="Proteomes" id="UP001141806"/>
    </source>
</evidence>